<name>A0A6N8FNF0_9BACI</name>
<sequence length="251" mass="30045">MNKYLDLEFILNSEIETLRNTNNNLNGVVTNTPKVINTLVKLPYYTGELESVDKTYGAFQGYCKEHYLQSPYTFLSIYESWKKGYYLESVILYRHLLEVYVQMRYFEKNHKRLEGYLTGTDRIRMVNMFDEFSQGFYHDFYGRQLSTITHGKIGKSLFRIIRTSPEKGRVIMGCEYNEFLASYVMNIYVPLIFGYINFFNIFFPNNTLDGDILIEIKESKDWLEMFMNEHKKAYPKSIEPFYRHFDKYIYS</sequence>
<protein>
    <submittedName>
        <fullName evidence="1">Uncharacterized protein</fullName>
    </submittedName>
</protein>
<dbReference type="EMBL" id="WOCA01000010">
    <property type="protein sequence ID" value="MUK89309.1"/>
    <property type="molecule type" value="Genomic_DNA"/>
</dbReference>
<gene>
    <name evidence="1" type="ORF">GMD78_13100</name>
</gene>
<keyword evidence="2" id="KW-1185">Reference proteome</keyword>
<reference evidence="1 2" key="1">
    <citation type="submission" date="2019-11" db="EMBL/GenBank/DDBJ databases">
        <authorList>
            <person name="Li X."/>
        </authorList>
    </citation>
    <scope>NUCLEOTIDE SEQUENCE [LARGE SCALE GENOMIC DNA]</scope>
    <source>
        <strain evidence="1 2">L9</strain>
    </source>
</reference>
<dbReference type="RefSeq" id="WP_155669282.1">
    <property type="nucleotide sequence ID" value="NZ_WOCA01000010.1"/>
</dbReference>
<evidence type="ECO:0000313" key="1">
    <source>
        <dbReference type="EMBL" id="MUK89309.1"/>
    </source>
</evidence>
<proteinExistence type="predicted"/>
<dbReference type="AlphaFoldDB" id="A0A6N8FNF0"/>
<comment type="caution">
    <text evidence="1">The sequence shown here is derived from an EMBL/GenBank/DDBJ whole genome shotgun (WGS) entry which is preliminary data.</text>
</comment>
<accession>A0A6N8FNF0</accession>
<dbReference type="Proteomes" id="UP000469125">
    <property type="component" value="Unassembled WGS sequence"/>
</dbReference>
<evidence type="ECO:0000313" key="2">
    <source>
        <dbReference type="Proteomes" id="UP000469125"/>
    </source>
</evidence>
<organism evidence="1 2">
    <name type="scientific">Ornithinibacillus caprae</name>
    <dbReference type="NCBI Taxonomy" id="2678566"/>
    <lineage>
        <taxon>Bacteria</taxon>
        <taxon>Bacillati</taxon>
        <taxon>Bacillota</taxon>
        <taxon>Bacilli</taxon>
        <taxon>Bacillales</taxon>
        <taxon>Bacillaceae</taxon>
        <taxon>Ornithinibacillus</taxon>
    </lineage>
</organism>